<dbReference type="InterPro" id="IPR001683">
    <property type="entry name" value="PX_dom"/>
</dbReference>
<keyword evidence="1" id="KW-0853">WD repeat</keyword>
<reference evidence="4" key="1">
    <citation type="submission" date="2021-01" db="EMBL/GenBank/DDBJ databases">
        <authorList>
            <consortium name="Genoscope - CEA"/>
            <person name="William W."/>
        </authorList>
    </citation>
    <scope>NUCLEOTIDE SEQUENCE</scope>
</reference>
<dbReference type="PROSITE" id="PS50195">
    <property type="entry name" value="PX"/>
    <property type="match status" value="1"/>
</dbReference>
<feature type="region of interest" description="Disordered" evidence="2">
    <location>
        <begin position="497"/>
        <end position="516"/>
    </location>
</feature>
<feature type="repeat" description="WD" evidence="1">
    <location>
        <begin position="432"/>
        <end position="465"/>
    </location>
</feature>
<dbReference type="Pfam" id="PF00787">
    <property type="entry name" value="PX"/>
    <property type="match status" value="1"/>
</dbReference>
<dbReference type="PANTHER" id="PTHR46189:SF1">
    <property type="entry name" value="LD41958P"/>
    <property type="match status" value="1"/>
</dbReference>
<evidence type="ECO:0000313" key="5">
    <source>
        <dbReference type="Proteomes" id="UP000688137"/>
    </source>
</evidence>
<evidence type="ECO:0000259" key="3">
    <source>
        <dbReference type="PROSITE" id="PS50195"/>
    </source>
</evidence>
<dbReference type="Pfam" id="PF00400">
    <property type="entry name" value="WD40"/>
    <property type="match status" value="1"/>
</dbReference>
<evidence type="ECO:0000313" key="4">
    <source>
        <dbReference type="EMBL" id="CAD8096551.1"/>
    </source>
</evidence>
<dbReference type="SMART" id="SM00312">
    <property type="entry name" value="PX"/>
    <property type="match status" value="1"/>
</dbReference>
<dbReference type="GO" id="GO:0035091">
    <property type="term" value="F:phosphatidylinositol binding"/>
    <property type="evidence" value="ECO:0007669"/>
    <property type="project" value="InterPro"/>
</dbReference>
<keyword evidence="5" id="KW-1185">Reference proteome</keyword>
<dbReference type="InterPro" id="IPR001680">
    <property type="entry name" value="WD40_rpt"/>
</dbReference>
<dbReference type="PANTHER" id="PTHR46189">
    <property type="entry name" value="LD41958P"/>
    <property type="match status" value="1"/>
</dbReference>
<comment type="caution">
    <text evidence="4">The sequence shown here is derived from an EMBL/GenBank/DDBJ whole genome shotgun (WGS) entry which is preliminary data.</text>
</comment>
<dbReference type="PROSITE" id="PS50082">
    <property type="entry name" value="WD_REPEATS_2"/>
    <property type="match status" value="1"/>
</dbReference>
<gene>
    <name evidence="4" type="ORF">PPRIM_AZ9-3.1.T1010149</name>
</gene>
<dbReference type="EMBL" id="CAJJDM010000104">
    <property type="protein sequence ID" value="CAD8096551.1"/>
    <property type="molecule type" value="Genomic_DNA"/>
</dbReference>
<sequence length="516" mass="59564">MDQSTVALKAEVKEYQISKIDTSVILFILLVSKRDGQQWTLEKRYSEFDDLNNNLKKVFTTLPPLPGKTLFKLKEHVDIEKRRVGLDYYIKELLKRPDVFNSESMKQFLQLEKHAQEQVVNPPKMLGEITGFIHGLRDFYIERSQNVIFVLSSDMNVASRFDAYLTNMKMPWEKEAPPTLLAVGCLECWVKTNDENEFKYERMWNKTYPSQAICLYWDAVTSNLIVGLDEGKLNLLKVPSESQFIRYDEQADIKAHQGRVMGVFYDSINSHIHSVSEDKKYKVLDFQRQITIAELQPSQHGLTGLAADKENRRIFVSDRGGYVHVFEITSATMGPSLAASVASQTLSPIRGIFFDPVKNYLFTAGFDQGEIGIFEVGKSGREKFTKQTASLKGKLQMREIVWSPSRGECMVGNKDGTVTVWSGKKAAPIFVIKAHNTDITKLQWYEDKHMLVTSGKEKSLKFWQLPKEWRDKKIEQQEEQEYEQMKKQENIKISIESTKKKEFDSDEDDLKGWHKM</sequence>
<dbReference type="PROSITE" id="PS50294">
    <property type="entry name" value="WD_REPEATS_REGION"/>
    <property type="match status" value="1"/>
</dbReference>
<dbReference type="InterPro" id="IPR042234">
    <property type="entry name" value="WDFY1/WDFY2"/>
</dbReference>
<dbReference type="GO" id="GO:0005769">
    <property type="term" value="C:early endosome"/>
    <property type="evidence" value="ECO:0007669"/>
    <property type="project" value="TreeGrafter"/>
</dbReference>
<protein>
    <recommendedName>
        <fullName evidence="3">PX domain-containing protein</fullName>
    </recommendedName>
</protein>
<dbReference type="AlphaFoldDB" id="A0A8S1P015"/>
<dbReference type="OMA" id="TIENKEC"/>
<dbReference type="SMART" id="SM00320">
    <property type="entry name" value="WD40"/>
    <property type="match status" value="5"/>
</dbReference>
<proteinExistence type="predicted"/>
<name>A0A8S1P015_PARPR</name>
<feature type="domain" description="PX" evidence="3">
    <location>
        <begin position="1"/>
        <end position="116"/>
    </location>
</feature>
<accession>A0A8S1P015</accession>
<evidence type="ECO:0000256" key="1">
    <source>
        <dbReference type="PROSITE-ProRule" id="PRU00221"/>
    </source>
</evidence>
<dbReference type="Proteomes" id="UP000688137">
    <property type="component" value="Unassembled WGS sequence"/>
</dbReference>
<organism evidence="4 5">
    <name type="scientific">Paramecium primaurelia</name>
    <dbReference type="NCBI Taxonomy" id="5886"/>
    <lineage>
        <taxon>Eukaryota</taxon>
        <taxon>Sar</taxon>
        <taxon>Alveolata</taxon>
        <taxon>Ciliophora</taxon>
        <taxon>Intramacronucleata</taxon>
        <taxon>Oligohymenophorea</taxon>
        <taxon>Peniculida</taxon>
        <taxon>Parameciidae</taxon>
        <taxon>Paramecium</taxon>
    </lineage>
</organism>
<dbReference type="CDD" id="cd06093">
    <property type="entry name" value="PX_domain"/>
    <property type="match status" value="1"/>
</dbReference>
<evidence type="ECO:0000256" key="2">
    <source>
        <dbReference type="SAM" id="MobiDB-lite"/>
    </source>
</evidence>